<organism evidence="1 2">
    <name type="scientific">Plakobranchus ocellatus</name>
    <dbReference type="NCBI Taxonomy" id="259542"/>
    <lineage>
        <taxon>Eukaryota</taxon>
        <taxon>Metazoa</taxon>
        <taxon>Spiralia</taxon>
        <taxon>Lophotrochozoa</taxon>
        <taxon>Mollusca</taxon>
        <taxon>Gastropoda</taxon>
        <taxon>Heterobranchia</taxon>
        <taxon>Euthyneura</taxon>
        <taxon>Panpulmonata</taxon>
        <taxon>Sacoglossa</taxon>
        <taxon>Placobranchoidea</taxon>
        <taxon>Plakobranchidae</taxon>
        <taxon>Plakobranchus</taxon>
    </lineage>
</organism>
<keyword evidence="2" id="KW-1185">Reference proteome</keyword>
<dbReference type="AlphaFoldDB" id="A0AAV3ZWU8"/>
<name>A0AAV3ZWU8_9GAST</name>
<comment type="caution">
    <text evidence="1">The sequence shown here is derived from an EMBL/GenBank/DDBJ whole genome shotgun (WGS) entry which is preliminary data.</text>
</comment>
<accession>A0AAV3ZWU8</accession>
<evidence type="ECO:0000313" key="2">
    <source>
        <dbReference type="Proteomes" id="UP000735302"/>
    </source>
</evidence>
<sequence length="89" mass="10254">MQQFTAKDLEEWAVGSEWADQQLFRLTWRSCRRRGCLTVQTGGVRGQPEYTSNITSLAANFTRSSRRRRQRMKSCNSSYCLTDPTQAKG</sequence>
<evidence type="ECO:0000313" key="1">
    <source>
        <dbReference type="EMBL" id="GFN99036.1"/>
    </source>
</evidence>
<gene>
    <name evidence="1" type="ORF">PoB_002554200</name>
</gene>
<dbReference type="EMBL" id="BLXT01002928">
    <property type="protein sequence ID" value="GFN99036.1"/>
    <property type="molecule type" value="Genomic_DNA"/>
</dbReference>
<protein>
    <submittedName>
        <fullName evidence="1">Uncharacterized protein</fullName>
    </submittedName>
</protein>
<reference evidence="1 2" key="1">
    <citation type="journal article" date="2021" name="Elife">
        <title>Chloroplast acquisition without the gene transfer in kleptoplastic sea slugs, Plakobranchus ocellatus.</title>
        <authorList>
            <person name="Maeda T."/>
            <person name="Takahashi S."/>
            <person name="Yoshida T."/>
            <person name="Shimamura S."/>
            <person name="Takaki Y."/>
            <person name="Nagai Y."/>
            <person name="Toyoda A."/>
            <person name="Suzuki Y."/>
            <person name="Arimoto A."/>
            <person name="Ishii H."/>
            <person name="Satoh N."/>
            <person name="Nishiyama T."/>
            <person name="Hasebe M."/>
            <person name="Maruyama T."/>
            <person name="Minagawa J."/>
            <person name="Obokata J."/>
            <person name="Shigenobu S."/>
        </authorList>
    </citation>
    <scope>NUCLEOTIDE SEQUENCE [LARGE SCALE GENOMIC DNA]</scope>
</reference>
<proteinExistence type="predicted"/>
<dbReference type="Proteomes" id="UP000735302">
    <property type="component" value="Unassembled WGS sequence"/>
</dbReference>